<organism evidence="7 8">
    <name type="scientific">Paenibacillus sabuli</name>
    <dbReference type="NCBI Taxonomy" id="2772509"/>
    <lineage>
        <taxon>Bacteria</taxon>
        <taxon>Bacillati</taxon>
        <taxon>Bacillota</taxon>
        <taxon>Bacilli</taxon>
        <taxon>Bacillales</taxon>
        <taxon>Paenibacillaceae</taxon>
        <taxon>Paenibacillus</taxon>
    </lineage>
</organism>
<dbReference type="PROSITE" id="PS00041">
    <property type="entry name" value="HTH_ARAC_FAMILY_1"/>
    <property type="match status" value="1"/>
</dbReference>
<dbReference type="GO" id="GO:0003700">
    <property type="term" value="F:DNA-binding transcription factor activity"/>
    <property type="evidence" value="ECO:0007669"/>
    <property type="project" value="InterPro"/>
</dbReference>
<dbReference type="SUPFAM" id="SSF52172">
    <property type="entry name" value="CheY-like"/>
    <property type="match status" value="1"/>
</dbReference>
<dbReference type="InterPro" id="IPR001789">
    <property type="entry name" value="Sig_transdc_resp-reg_receiver"/>
</dbReference>
<dbReference type="PRINTS" id="PR00032">
    <property type="entry name" value="HTHARAC"/>
</dbReference>
<dbReference type="SMART" id="SM00448">
    <property type="entry name" value="REC"/>
    <property type="match status" value="1"/>
</dbReference>
<evidence type="ECO:0000259" key="6">
    <source>
        <dbReference type="PROSITE" id="PS50110"/>
    </source>
</evidence>
<dbReference type="GO" id="GO:0000160">
    <property type="term" value="P:phosphorelay signal transduction system"/>
    <property type="evidence" value="ECO:0007669"/>
    <property type="project" value="InterPro"/>
</dbReference>
<dbReference type="InterPro" id="IPR011006">
    <property type="entry name" value="CheY-like_superfamily"/>
</dbReference>
<feature type="domain" description="Response regulatory" evidence="6">
    <location>
        <begin position="2"/>
        <end position="118"/>
    </location>
</feature>
<dbReference type="GO" id="GO:0043565">
    <property type="term" value="F:sequence-specific DNA binding"/>
    <property type="evidence" value="ECO:0007669"/>
    <property type="project" value="InterPro"/>
</dbReference>
<accession>A0A927BU64</accession>
<evidence type="ECO:0000256" key="1">
    <source>
        <dbReference type="ARBA" id="ARBA00023015"/>
    </source>
</evidence>
<keyword evidence="4" id="KW-0597">Phosphoprotein</keyword>
<keyword evidence="3" id="KW-0804">Transcription</keyword>
<evidence type="ECO:0000256" key="3">
    <source>
        <dbReference type="ARBA" id="ARBA00023163"/>
    </source>
</evidence>
<dbReference type="PROSITE" id="PS50110">
    <property type="entry name" value="RESPONSE_REGULATORY"/>
    <property type="match status" value="1"/>
</dbReference>
<keyword evidence="8" id="KW-1185">Reference proteome</keyword>
<feature type="modified residue" description="4-aspartylphosphate" evidence="4">
    <location>
        <position position="53"/>
    </location>
</feature>
<dbReference type="Proteomes" id="UP000621560">
    <property type="component" value="Unassembled WGS sequence"/>
</dbReference>
<comment type="caution">
    <text evidence="7">The sequence shown here is derived from an EMBL/GenBank/DDBJ whole genome shotgun (WGS) entry which is preliminary data.</text>
</comment>
<dbReference type="InterPro" id="IPR018062">
    <property type="entry name" value="HTH_AraC-typ_CS"/>
</dbReference>
<dbReference type="InterPro" id="IPR020449">
    <property type="entry name" value="Tscrpt_reg_AraC-type_HTH"/>
</dbReference>
<dbReference type="RefSeq" id="WP_190919668.1">
    <property type="nucleotide sequence ID" value="NZ_JACXIZ010000028.1"/>
</dbReference>
<dbReference type="InterPro" id="IPR018060">
    <property type="entry name" value="HTH_AraC"/>
</dbReference>
<reference evidence="7" key="1">
    <citation type="submission" date="2020-09" db="EMBL/GenBank/DDBJ databases">
        <title>A novel bacterium of genus Paenibacillus, isolated from South China Sea.</title>
        <authorList>
            <person name="Huang H."/>
            <person name="Mo K."/>
            <person name="Hu Y."/>
        </authorList>
    </citation>
    <scope>NUCLEOTIDE SEQUENCE</scope>
    <source>
        <strain evidence="7">IB182496</strain>
    </source>
</reference>
<evidence type="ECO:0000313" key="7">
    <source>
        <dbReference type="EMBL" id="MBD2846882.1"/>
    </source>
</evidence>
<protein>
    <submittedName>
        <fullName evidence="7">Helix-turn-helix domain-containing protein</fullName>
    </submittedName>
</protein>
<dbReference type="InterPro" id="IPR009057">
    <property type="entry name" value="Homeodomain-like_sf"/>
</dbReference>
<dbReference type="SMART" id="SM00342">
    <property type="entry name" value="HTH_ARAC"/>
    <property type="match status" value="1"/>
</dbReference>
<dbReference type="AlphaFoldDB" id="A0A927BU64"/>
<evidence type="ECO:0000259" key="5">
    <source>
        <dbReference type="PROSITE" id="PS01124"/>
    </source>
</evidence>
<dbReference type="PANTHER" id="PTHR43280:SF2">
    <property type="entry name" value="HTH-TYPE TRANSCRIPTIONAL REGULATOR EXSA"/>
    <property type="match status" value="1"/>
</dbReference>
<proteinExistence type="predicted"/>
<dbReference type="PROSITE" id="PS01124">
    <property type="entry name" value="HTH_ARAC_FAMILY_2"/>
    <property type="match status" value="1"/>
</dbReference>
<sequence>MIICVAKSNGPEREGLIRKLRQLQPEPEIVDALYGEQALTTIVRVRPHLVIADWHMPELGGLELLKQVKARLPATAFVLLSGYREFDDAQLALRWGAADCLLKPVDSRQLAEVVGRLMFEAAAEAGGPRPAMEALRKHVLHAAQQLDASSTAFYLEHWMNRLERLDLAQVKHEAASLMALLDDGLVGDRREPAPDQLRVDYWLDWVGAASHWPELRSQLRRFILKGIGALSSLAFRKDVSKAGLIRQAETTIEDSGGLAVLEEVAGTLGIHPVTLSRLFKREKGVPFVHYAAAVRLRHAARLLGETERSIAAVAQQAGYQDSKYFGQLFKKAYGCTPSEFRKRSLASGYRTRPDGPAYL</sequence>
<dbReference type="Gene3D" id="1.10.10.60">
    <property type="entry name" value="Homeodomain-like"/>
    <property type="match status" value="2"/>
</dbReference>
<dbReference type="Gene3D" id="3.40.50.2300">
    <property type="match status" value="1"/>
</dbReference>
<dbReference type="PANTHER" id="PTHR43280">
    <property type="entry name" value="ARAC-FAMILY TRANSCRIPTIONAL REGULATOR"/>
    <property type="match status" value="1"/>
</dbReference>
<dbReference type="Pfam" id="PF00072">
    <property type="entry name" value="Response_reg"/>
    <property type="match status" value="1"/>
</dbReference>
<dbReference type="EMBL" id="JACXIZ010000028">
    <property type="protein sequence ID" value="MBD2846882.1"/>
    <property type="molecule type" value="Genomic_DNA"/>
</dbReference>
<feature type="domain" description="HTH araC/xylS-type" evidence="5">
    <location>
        <begin position="242"/>
        <end position="343"/>
    </location>
</feature>
<dbReference type="SUPFAM" id="SSF46689">
    <property type="entry name" value="Homeodomain-like"/>
    <property type="match status" value="1"/>
</dbReference>
<name>A0A927BU64_9BACL</name>
<evidence type="ECO:0000313" key="8">
    <source>
        <dbReference type="Proteomes" id="UP000621560"/>
    </source>
</evidence>
<keyword evidence="1" id="KW-0805">Transcription regulation</keyword>
<evidence type="ECO:0000256" key="2">
    <source>
        <dbReference type="ARBA" id="ARBA00023125"/>
    </source>
</evidence>
<keyword evidence="2" id="KW-0238">DNA-binding</keyword>
<evidence type="ECO:0000256" key="4">
    <source>
        <dbReference type="PROSITE-ProRule" id="PRU00169"/>
    </source>
</evidence>
<gene>
    <name evidence="7" type="ORF">IDH44_16925</name>
</gene>
<dbReference type="Pfam" id="PF12833">
    <property type="entry name" value="HTH_18"/>
    <property type="match status" value="1"/>
</dbReference>